<dbReference type="Pfam" id="PF25275">
    <property type="entry name" value="Golvesin_C"/>
    <property type="match status" value="1"/>
</dbReference>
<gene>
    <name evidence="2" type="ORF">CWE10_19625</name>
</gene>
<accession>A0A953LG68</accession>
<sequence length="40" mass="4602">RWVHLGTFRLLAGDREIIAVSRWTSGTGYVIADAFRVVRR</sequence>
<comment type="caution">
    <text evidence="2">The sequence shown here is derived from an EMBL/GenBank/DDBJ whole genome shotgun (WGS) entry which is preliminary data.</text>
</comment>
<dbReference type="Proteomes" id="UP000732377">
    <property type="component" value="Unassembled WGS sequence"/>
</dbReference>
<dbReference type="AlphaFoldDB" id="A0A953LG68"/>
<reference evidence="2" key="1">
    <citation type="submission" date="2017-11" db="EMBL/GenBank/DDBJ databases">
        <title>Three new genomes from thermophilic consortium.</title>
        <authorList>
            <person name="Quaggio R."/>
            <person name="Amgarten D."/>
            <person name="Setubal J.C."/>
        </authorList>
    </citation>
    <scope>NUCLEOTIDE SEQUENCE</scope>
    <source>
        <strain evidence="2">ZCTH01-B2</strain>
    </source>
</reference>
<proteinExistence type="predicted"/>
<organism evidence="2 3">
    <name type="scientific">Symbiobacterium thermophilum</name>
    <dbReference type="NCBI Taxonomy" id="2734"/>
    <lineage>
        <taxon>Bacteria</taxon>
        <taxon>Bacillati</taxon>
        <taxon>Bacillota</taxon>
        <taxon>Clostridia</taxon>
        <taxon>Eubacteriales</taxon>
        <taxon>Symbiobacteriaceae</taxon>
        <taxon>Symbiobacterium</taxon>
    </lineage>
</organism>
<evidence type="ECO:0000259" key="1">
    <source>
        <dbReference type="Pfam" id="PF25275"/>
    </source>
</evidence>
<feature type="domain" description="Golvesin/Xly CBD-like" evidence="1">
    <location>
        <begin position="1"/>
        <end position="39"/>
    </location>
</feature>
<protein>
    <submittedName>
        <fullName evidence="2">N-acetylmuramyl-L-alanine amidase</fullName>
    </submittedName>
</protein>
<feature type="non-terminal residue" evidence="2">
    <location>
        <position position="1"/>
    </location>
</feature>
<dbReference type="EMBL" id="PIUK01000452">
    <property type="protein sequence ID" value="MBY6278330.1"/>
    <property type="molecule type" value="Genomic_DNA"/>
</dbReference>
<name>A0A953LG68_SYMTR</name>
<evidence type="ECO:0000313" key="2">
    <source>
        <dbReference type="EMBL" id="MBY6278330.1"/>
    </source>
</evidence>
<evidence type="ECO:0000313" key="3">
    <source>
        <dbReference type="Proteomes" id="UP000732377"/>
    </source>
</evidence>
<dbReference type="InterPro" id="IPR033803">
    <property type="entry name" value="CBD-like_Golvesin-Xly"/>
</dbReference>